<dbReference type="PANTHER" id="PTHR28342:SF1">
    <property type="entry name" value="MONOOXYGENASE P33MONOX-RELATED"/>
    <property type="match status" value="1"/>
</dbReference>
<feature type="compositionally biased region" description="Low complexity" evidence="7">
    <location>
        <begin position="217"/>
        <end position="228"/>
    </location>
</feature>
<comment type="similarity">
    <text evidence="2">Belongs to the P33MONOX family.</text>
</comment>
<accession>A0A0P7VPT1</accession>
<evidence type="ECO:0000256" key="2">
    <source>
        <dbReference type="ARBA" id="ARBA00008758"/>
    </source>
</evidence>
<evidence type="ECO:0000256" key="1">
    <source>
        <dbReference type="ARBA" id="ARBA00004496"/>
    </source>
</evidence>
<reference evidence="8 9" key="1">
    <citation type="submission" date="2015-08" db="EMBL/GenBank/DDBJ databases">
        <title>The genome of the Asian arowana (Scleropages formosus).</title>
        <authorList>
            <person name="Tan M.H."/>
            <person name="Gan H.M."/>
            <person name="Croft L.J."/>
            <person name="Austin C.M."/>
        </authorList>
    </citation>
    <scope>NUCLEOTIDE SEQUENCE [LARGE SCALE GENOMIC DNA]</scope>
    <source>
        <strain evidence="8">Aro1</strain>
    </source>
</reference>
<dbReference type="GO" id="GO:0004497">
    <property type="term" value="F:monooxygenase activity"/>
    <property type="evidence" value="ECO:0007669"/>
    <property type="project" value="UniProtKB-KW"/>
</dbReference>
<dbReference type="AlphaFoldDB" id="A0A0P7VPT1"/>
<comment type="caution">
    <text evidence="8">The sequence shown here is derived from an EMBL/GenBank/DDBJ whole genome shotgun (WGS) entry which is preliminary data.</text>
</comment>
<proteinExistence type="inferred from homology"/>
<evidence type="ECO:0000256" key="7">
    <source>
        <dbReference type="SAM" id="MobiDB-lite"/>
    </source>
</evidence>
<evidence type="ECO:0000313" key="9">
    <source>
        <dbReference type="Proteomes" id="UP000034805"/>
    </source>
</evidence>
<protein>
    <recommendedName>
        <fullName evidence="3">Putative monooxygenase p33MONOX</fullName>
    </recommendedName>
</protein>
<evidence type="ECO:0000256" key="5">
    <source>
        <dbReference type="ARBA" id="ARBA00022857"/>
    </source>
</evidence>
<name>A0A0P7VPT1_SCLFO</name>
<comment type="subcellular location">
    <subcellularLocation>
        <location evidence="1">Cytoplasm</location>
    </subcellularLocation>
</comment>
<evidence type="ECO:0000256" key="4">
    <source>
        <dbReference type="ARBA" id="ARBA00022490"/>
    </source>
</evidence>
<keyword evidence="5" id="KW-0521">NADP</keyword>
<organism evidence="8 9">
    <name type="scientific">Scleropages formosus</name>
    <name type="common">Asian bonytongue</name>
    <name type="synonym">Osteoglossum formosum</name>
    <dbReference type="NCBI Taxonomy" id="113540"/>
    <lineage>
        <taxon>Eukaryota</taxon>
        <taxon>Metazoa</taxon>
        <taxon>Chordata</taxon>
        <taxon>Craniata</taxon>
        <taxon>Vertebrata</taxon>
        <taxon>Euteleostomi</taxon>
        <taxon>Actinopterygii</taxon>
        <taxon>Neopterygii</taxon>
        <taxon>Teleostei</taxon>
        <taxon>Osteoglossocephala</taxon>
        <taxon>Osteoglossomorpha</taxon>
        <taxon>Osteoglossiformes</taxon>
        <taxon>Osteoglossidae</taxon>
        <taxon>Scleropages</taxon>
    </lineage>
</organism>
<feature type="region of interest" description="Disordered" evidence="7">
    <location>
        <begin position="262"/>
        <end position="285"/>
    </location>
</feature>
<evidence type="ECO:0000256" key="6">
    <source>
        <dbReference type="ARBA" id="ARBA00023002"/>
    </source>
</evidence>
<dbReference type="PANTHER" id="PTHR28342">
    <property type="entry name" value="MONOOXYGENASE P33MONOX-RELATED"/>
    <property type="match status" value="1"/>
</dbReference>
<keyword evidence="6" id="KW-0560">Oxidoreductase</keyword>
<feature type="region of interest" description="Disordered" evidence="7">
    <location>
        <begin position="208"/>
        <end position="229"/>
    </location>
</feature>
<dbReference type="GO" id="GO:0005737">
    <property type="term" value="C:cytoplasm"/>
    <property type="evidence" value="ECO:0007669"/>
    <property type="project" value="UniProtKB-SubCell"/>
</dbReference>
<dbReference type="Pfam" id="PF15302">
    <property type="entry name" value="P33MONOX"/>
    <property type="match status" value="2"/>
</dbReference>
<keyword evidence="8" id="KW-0503">Monooxygenase</keyword>
<sequence length="285" mass="30877">MALESGTSGGLSTGMSLPTGMTRRALSYDDALDAPLGSPPSDISGNVIWMKPVIPERKFQRLAKEAEAESFMSHAASFDGAVAKNSVSVVKAKASAVIMSSLMTIHTQDSIQKFEQHAGLTDAVYTPHKGLTAEETRYHRVSEVRQFWMTETGSVNQKRKKRSWFSHSSTAFFTSSQSGSLITSTEMGGNEGGGGSFDRWSFFGSRPLVQKSSTDPGGLSLQSHQGGQNTTTMEAMKTHVTRMAESPANLSAPKLEITSLEGKRQMPRPHKLKPRDMNVLTPSGF</sequence>
<evidence type="ECO:0000313" key="8">
    <source>
        <dbReference type="EMBL" id="KPP75476.1"/>
    </source>
</evidence>
<gene>
    <name evidence="8" type="ORF">Z043_105277</name>
</gene>
<dbReference type="Proteomes" id="UP000034805">
    <property type="component" value="Unassembled WGS sequence"/>
</dbReference>
<dbReference type="InterPro" id="IPR026759">
    <property type="entry name" value="P33MONOX"/>
</dbReference>
<keyword evidence="4" id="KW-0963">Cytoplasm</keyword>
<evidence type="ECO:0000256" key="3">
    <source>
        <dbReference type="ARBA" id="ARBA00016432"/>
    </source>
</evidence>
<dbReference type="EMBL" id="JARO02001434">
    <property type="protein sequence ID" value="KPP75476.1"/>
    <property type="molecule type" value="Genomic_DNA"/>
</dbReference>